<evidence type="ECO:0008006" key="4">
    <source>
        <dbReference type="Google" id="ProtNLM"/>
    </source>
</evidence>
<evidence type="ECO:0000256" key="1">
    <source>
        <dbReference type="SAM" id="MobiDB-lite"/>
    </source>
</evidence>
<protein>
    <recommendedName>
        <fullName evidence="4">Serine/threonine protein kinase</fullName>
    </recommendedName>
</protein>
<organism evidence="2 3">
    <name type="scientific">Pseudonocardia charpentierae</name>
    <dbReference type="NCBI Taxonomy" id="3075545"/>
    <lineage>
        <taxon>Bacteria</taxon>
        <taxon>Bacillati</taxon>
        <taxon>Actinomycetota</taxon>
        <taxon>Actinomycetes</taxon>
        <taxon>Pseudonocardiales</taxon>
        <taxon>Pseudonocardiaceae</taxon>
        <taxon>Pseudonocardia</taxon>
    </lineage>
</organism>
<proteinExistence type="predicted"/>
<reference evidence="3" key="1">
    <citation type="submission" date="2023-07" db="EMBL/GenBank/DDBJ databases">
        <title>30 novel species of actinomycetes from the DSMZ collection.</title>
        <authorList>
            <person name="Nouioui I."/>
        </authorList>
    </citation>
    <scope>NUCLEOTIDE SEQUENCE [LARGE SCALE GENOMIC DNA]</scope>
    <source>
        <strain evidence="3">DSM 45834</strain>
    </source>
</reference>
<keyword evidence="3" id="KW-1185">Reference proteome</keyword>
<dbReference type="Proteomes" id="UP001183202">
    <property type="component" value="Unassembled WGS sequence"/>
</dbReference>
<evidence type="ECO:0000313" key="2">
    <source>
        <dbReference type="EMBL" id="MDT0352264.1"/>
    </source>
</evidence>
<evidence type="ECO:0000313" key="3">
    <source>
        <dbReference type="Proteomes" id="UP001183202"/>
    </source>
</evidence>
<accession>A0ABU2NEF6</accession>
<sequence length="231" mass="22538">MKKYAPLATLVAVVLLGAGLLVANMLSNPANQTTAAAPAAPAASAAAAVAPGDPAAAAAEPAPAPAPAEPAVVEKAYTGRSAGNEVTVAIAVKNGKAVAYACDGKKTEAWLEGTLTGDSLSLSGKTSSITATLDDKASFGTVTVDGKEWPFSAKGVASPAGLYEGRGNVDGVAARVGWIVQEDGSVTGVENAGGSPKPAAPLDPTNLGATMSDGSPVTVTALDGASTVVQR</sequence>
<feature type="region of interest" description="Disordered" evidence="1">
    <location>
        <begin position="187"/>
        <end position="215"/>
    </location>
</feature>
<name>A0ABU2NEF6_9PSEU</name>
<comment type="caution">
    <text evidence="2">The sequence shown here is derived from an EMBL/GenBank/DDBJ whole genome shotgun (WGS) entry which is preliminary data.</text>
</comment>
<dbReference type="EMBL" id="JAVREJ010000017">
    <property type="protein sequence ID" value="MDT0352264.1"/>
    <property type="molecule type" value="Genomic_DNA"/>
</dbReference>
<dbReference type="RefSeq" id="WP_311558772.1">
    <property type="nucleotide sequence ID" value="NZ_JAVREJ010000017.1"/>
</dbReference>
<gene>
    <name evidence="2" type="ORF">RM445_22290</name>
</gene>